<name>A0A7K9ULX5_ANSSE</name>
<dbReference type="GO" id="GO:0042393">
    <property type="term" value="F:histone binding"/>
    <property type="evidence" value="ECO:0007669"/>
    <property type="project" value="InterPro"/>
</dbReference>
<feature type="non-terminal residue" evidence="1">
    <location>
        <position position="1"/>
    </location>
</feature>
<keyword evidence="2" id="KW-1185">Reference proteome</keyword>
<dbReference type="AlphaFoldDB" id="A0A7K9ULX5"/>
<reference evidence="1 2" key="1">
    <citation type="submission" date="2019-09" db="EMBL/GenBank/DDBJ databases">
        <title>Bird 10,000 Genomes (B10K) Project - Family phase.</title>
        <authorList>
            <person name="Zhang G."/>
        </authorList>
    </citation>
    <scope>NUCLEOTIDE SEQUENCE [LARGE SCALE GENOMIC DNA]</scope>
    <source>
        <strain evidence="1">B10K-DU-001-57</strain>
        <tissue evidence="1">Muscle</tissue>
    </source>
</reference>
<gene>
    <name evidence="1" type="primary">Coprs</name>
    <name evidence="1" type="ORF">ANSSEM_R15774</name>
</gene>
<dbReference type="PANTHER" id="PTHR36461:SF1">
    <property type="entry name" value="COORDINATOR OF PRMT5 AND DIFFERENTIATION STIMULATOR"/>
    <property type="match status" value="1"/>
</dbReference>
<dbReference type="Proteomes" id="UP000567872">
    <property type="component" value="Unassembled WGS sequence"/>
</dbReference>
<evidence type="ECO:0000313" key="2">
    <source>
        <dbReference type="Proteomes" id="UP000567872"/>
    </source>
</evidence>
<dbReference type="PANTHER" id="PTHR36461">
    <property type="entry name" value="COORDINATOR OF PRMT5 AND DIFFERENTIATION STIMULATOR"/>
    <property type="match status" value="1"/>
</dbReference>
<sequence length="89" mass="10082">MPEDVTSPEQQTALVYEVEDWDKELEDSECNPYDASDLYCGSFQENNLLVSNSLQEDSLYNPCCHHAARLAFTVPVRMTEAGQFDDADE</sequence>
<comment type="caution">
    <text evidence="1">The sequence shown here is derived from an EMBL/GenBank/DDBJ whole genome shotgun (WGS) entry which is preliminary data.</text>
</comment>
<dbReference type="EMBL" id="VXAA01000593">
    <property type="protein sequence ID" value="NXI61847.1"/>
    <property type="molecule type" value="Genomic_DNA"/>
</dbReference>
<organism evidence="1 2">
    <name type="scientific">Anseranas semipalmata</name>
    <name type="common">Magpie goose</name>
    <name type="synonym">Anas semipalmata</name>
    <dbReference type="NCBI Taxonomy" id="8851"/>
    <lineage>
        <taxon>Eukaryota</taxon>
        <taxon>Metazoa</taxon>
        <taxon>Chordata</taxon>
        <taxon>Craniata</taxon>
        <taxon>Vertebrata</taxon>
        <taxon>Euteleostomi</taxon>
        <taxon>Archelosauria</taxon>
        <taxon>Archosauria</taxon>
        <taxon>Dinosauria</taxon>
        <taxon>Saurischia</taxon>
        <taxon>Theropoda</taxon>
        <taxon>Coelurosauria</taxon>
        <taxon>Aves</taxon>
        <taxon>Neognathae</taxon>
        <taxon>Galloanserae</taxon>
        <taxon>Anseriformes</taxon>
        <taxon>Anseranatidae</taxon>
        <taxon>Anseranas</taxon>
    </lineage>
</organism>
<dbReference type="OrthoDB" id="9017978at2759"/>
<accession>A0A7K9ULX5</accession>
<feature type="non-terminal residue" evidence="1">
    <location>
        <position position="89"/>
    </location>
</feature>
<dbReference type="Pfam" id="PF15340">
    <property type="entry name" value="COPR5"/>
    <property type="match status" value="1"/>
</dbReference>
<dbReference type="InterPro" id="IPR029289">
    <property type="entry name" value="COPR5"/>
</dbReference>
<dbReference type="GO" id="GO:0005634">
    <property type="term" value="C:nucleus"/>
    <property type="evidence" value="ECO:0007669"/>
    <property type="project" value="InterPro"/>
</dbReference>
<protein>
    <submittedName>
        <fullName evidence="1">COPRS protein</fullName>
    </submittedName>
</protein>
<proteinExistence type="predicted"/>
<evidence type="ECO:0000313" key="1">
    <source>
        <dbReference type="EMBL" id="NXI61847.1"/>
    </source>
</evidence>